<proteinExistence type="inferred from homology"/>
<evidence type="ECO:0000256" key="2">
    <source>
        <dbReference type="ARBA" id="ARBA00005568"/>
    </source>
</evidence>
<evidence type="ECO:0000256" key="5">
    <source>
        <dbReference type="PIRSR" id="PIRSR015582-1"/>
    </source>
</evidence>
<feature type="binding site" evidence="5">
    <location>
        <position position="118"/>
    </location>
    <ligand>
        <name>substrate</name>
    </ligand>
</feature>
<evidence type="ECO:0000256" key="4">
    <source>
        <dbReference type="ARBA" id="ARBA00022842"/>
    </source>
</evidence>
<comment type="cofactor">
    <cofactor evidence="1">
        <name>Mg(2+)</name>
        <dbReference type="ChEBI" id="CHEBI:18420"/>
    </cofactor>
</comment>
<keyword evidence="3 6" id="KW-0479">Metal-binding</keyword>
<evidence type="ECO:0000259" key="7">
    <source>
        <dbReference type="Pfam" id="PF03328"/>
    </source>
</evidence>
<dbReference type="PIRSF" id="PIRSF015582">
    <property type="entry name" value="Cit_lyase_B"/>
    <property type="match status" value="1"/>
</dbReference>
<sequence length="271" mass="28772">MLLRHARSLLFLPASNARAIAKVRTLPCDLVILDLEDAVPDDRKEEARAGALEALAEGFGRRLTALRINVEGTPWHGAEMIAAKQSAADYVVLPKVESTKQVKDVFSVTQKPVIAMIESARGVLAVPQIAAGEGTAALFMGTNDLRQDIGIPASADREGLTLSLQAVILAARAAGIAVFDGVFNRLDDEAGFEAECMAGHRLGFDGKTLIHPSQVPVANQVFGPDAQAVADARRLIEAATGGAERFEGRMVESMHVEEARALIARADAVGM</sequence>
<dbReference type="PANTHER" id="PTHR32308:SF10">
    <property type="entry name" value="CITRATE LYASE SUBUNIT BETA"/>
    <property type="match status" value="1"/>
</dbReference>
<organism evidence="8 9">
    <name type="scientific">Sphingobium cloacae</name>
    <dbReference type="NCBI Taxonomy" id="120107"/>
    <lineage>
        <taxon>Bacteria</taxon>
        <taxon>Pseudomonadati</taxon>
        <taxon>Pseudomonadota</taxon>
        <taxon>Alphaproteobacteria</taxon>
        <taxon>Sphingomonadales</taxon>
        <taxon>Sphingomonadaceae</taxon>
        <taxon>Sphingobium</taxon>
    </lineage>
</organism>
<dbReference type="InterPro" id="IPR040442">
    <property type="entry name" value="Pyrv_kinase-like_dom_sf"/>
</dbReference>
<evidence type="ECO:0000256" key="6">
    <source>
        <dbReference type="PIRSR" id="PIRSR015582-2"/>
    </source>
</evidence>
<dbReference type="Proteomes" id="UP000218272">
    <property type="component" value="Chromosome SCLO_1"/>
</dbReference>
<feature type="binding site" evidence="6">
    <location>
        <position position="118"/>
    </location>
    <ligand>
        <name>Mg(2+)</name>
        <dbReference type="ChEBI" id="CHEBI:18420"/>
    </ligand>
</feature>
<evidence type="ECO:0000313" key="9">
    <source>
        <dbReference type="Proteomes" id="UP000218272"/>
    </source>
</evidence>
<dbReference type="InterPro" id="IPR015813">
    <property type="entry name" value="Pyrv/PenolPyrv_kinase-like_dom"/>
</dbReference>
<dbReference type="GO" id="GO:0006107">
    <property type="term" value="P:oxaloacetate metabolic process"/>
    <property type="evidence" value="ECO:0007669"/>
    <property type="project" value="TreeGrafter"/>
</dbReference>
<keyword evidence="8" id="KW-0456">Lyase</keyword>
<dbReference type="AlphaFoldDB" id="A0A1E1F1Z9"/>
<feature type="binding site" evidence="6">
    <location>
        <position position="144"/>
    </location>
    <ligand>
        <name>Mg(2+)</name>
        <dbReference type="ChEBI" id="CHEBI:18420"/>
    </ligand>
</feature>
<evidence type="ECO:0000313" key="8">
    <source>
        <dbReference type="EMBL" id="BAV64545.1"/>
    </source>
</evidence>
<keyword evidence="9" id="KW-1185">Reference proteome</keyword>
<dbReference type="GO" id="GO:0016829">
    <property type="term" value="F:lyase activity"/>
    <property type="evidence" value="ECO:0007669"/>
    <property type="project" value="UniProtKB-KW"/>
</dbReference>
<dbReference type="InterPro" id="IPR005000">
    <property type="entry name" value="Aldolase/citrate-lyase_domain"/>
</dbReference>
<evidence type="ECO:0000256" key="1">
    <source>
        <dbReference type="ARBA" id="ARBA00001946"/>
    </source>
</evidence>
<evidence type="ECO:0000256" key="3">
    <source>
        <dbReference type="ARBA" id="ARBA00022723"/>
    </source>
</evidence>
<keyword evidence="4 6" id="KW-0460">Magnesium</keyword>
<dbReference type="InterPro" id="IPR011206">
    <property type="entry name" value="Citrate_lyase_beta/mcl1/mcl2"/>
</dbReference>
<accession>A0A1E1F1Z9</accession>
<dbReference type="Gene3D" id="3.20.20.60">
    <property type="entry name" value="Phosphoenolpyruvate-binding domains"/>
    <property type="match status" value="1"/>
</dbReference>
<dbReference type="KEGG" id="sclo:SCLO_1015050"/>
<comment type="similarity">
    <text evidence="2">Belongs to the HpcH/HpaI aldolase family.</text>
</comment>
<dbReference type="SUPFAM" id="SSF51621">
    <property type="entry name" value="Phosphoenolpyruvate/pyruvate domain"/>
    <property type="match status" value="1"/>
</dbReference>
<dbReference type="Pfam" id="PF03328">
    <property type="entry name" value="HpcH_HpaI"/>
    <property type="match status" value="1"/>
</dbReference>
<name>A0A1E1F1Z9_9SPHN</name>
<protein>
    <submittedName>
        <fullName evidence="8">Citrate lyase beta chain</fullName>
    </submittedName>
</protein>
<dbReference type="EMBL" id="AP017655">
    <property type="protein sequence ID" value="BAV64545.1"/>
    <property type="molecule type" value="Genomic_DNA"/>
</dbReference>
<dbReference type="GO" id="GO:0000287">
    <property type="term" value="F:magnesium ion binding"/>
    <property type="evidence" value="ECO:0007669"/>
    <property type="project" value="TreeGrafter"/>
</dbReference>
<reference evidence="8 9" key="1">
    <citation type="submission" date="2016-10" db="EMBL/GenBank/DDBJ databases">
        <title>Complete Genome Sequence of the Nonylphenol-Degrading Bacterium Sphingobium cloacae JCM 10874T.</title>
        <authorList>
            <person name="Ootsuka M."/>
            <person name="Nishizawa T."/>
            <person name="Ohta H."/>
        </authorList>
    </citation>
    <scope>NUCLEOTIDE SEQUENCE [LARGE SCALE GENOMIC DNA]</scope>
    <source>
        <strain evidence="8 9">JCM 10874</strain>
    </source>
</reference>
<dbReference type="RefSeq" id="WP_066516696.1">
    <property type="nucleotide sequence ID" value="NZ_AP017655.1"/>
</dbReference>
<feature type="domain" description="HpcH/HpaI aldolase/citrate lyase" evidence="7">
    <location>
        <begin position="7"/>
        <end position="212"/>
    </location>
</feature>
<dbReference type="OrthoDB" id="9800547at2"/>
<gene>
    <name evidence="8" type="ORF">SCLO_1015050</name>
</gene>
<feature type="binding site" evidence="5">
    <location>
        <position position="67"/>
    </location>
    <ligand>
        <name>substrate</name>
    </ligand>
</feature>
<dbReference type="PANTHER" id="PTHR32308">
    <property type="entry name" value="LYASE BETA SUBUNIT, PUTATIVE (AFU_ORTHOLOGUE AFUA_4G13030)-RELATED"/>
    <property type="match status" value="1"/>
</dbReference>